<feature type="domain" description="Double zinc ribbon" evidence="3">
    <location>
        <begin position="39"/>
        <end position="92"/>
    </location>
</feature>
<dbReference type="Pfam" id="PF18912">
    <property type="entry name" value="DZR_2"/>
    <property type="match status" value="1"/>
</dbReference>
<accession>A0A4R3XZJ2</accession>
<dbReference type="Gene3D" id="3.40.50.2020">
    <property type="match status" value="1"/>
</dbReference>
<feature type="domain" description="Phosphoribosyltransferase" evidence="2">
    <location>
        <begin position="165"/>
        <end position="255"/>
    </location>
</feature>
<dbReference type="SUPFAM" id="SSF53271">
    <property type="entry name" value="PRTase-like"/>
    <property type="match status" value="1"/>
</dbReference>
<evidence type="ECO:0000259" key="2">
    <source>
        <dbReference type="Pfam" id="PF00156"/>
    </source>
</evidence>
<organism evidence="4 5">
    <name type="scientific">Sulfurirhabdus autotrophica</name>
    <dbReference type="NCBI Taxonomy" id="1706046"/>
    <lineage>
        <taxon>Bacteria</taxon>
        <taxon>Pseudomonadati</taxon>
        <taxon>Pseudomonadota</taxon>
        <taxon>Betaproteobacteria</taxon>
        <taxon>Nitrosomonadales</taxon>
        <taxon>Sulfuricellaceae</taxon>
        <taxon>Sulfurirhabdus</taxon>
    </lineage>
</organism>
<dbReference type="InterPro" id="IPR000836">
    <property type="entry name" value="PRTase_dom"/>
</dbReference>
<dbReference type="InterPro" id="IPR044005">
    <property type="entry name" value="DZR_2"/>
</dbReference>
<evidence type="ECO:0000259" key="3">
    <source>
        <dbReference type="Pfam" id="PF18912"/>
    </source>
</evidence>
<reference evidence="4 5" key="1">
    <citation type="submission" date="2019-03" db="EMBL/GenBank/DDBJ databases">
        <title>Genomic Encyclopedia of Type Strains, Phase IV (KMG-IV): sequencing the most valuable type-strain genomes for metagenomic binning, comparative biology and taxonomic classification.</title>
        <authorList>
            <person name="Goeker M."/>
        </authorList>
    </citation>
    <scope>NUCLEOTIDE SEQUENCE [LARGE SCALE GENOMIC DNA]</scope>
    <source>
        <strain evidence="4 5">DSM 100309</strain>
    </source>
</reference>
<evidence type="ECO:0000313" key="5">
    <source>
        <dbReference type="Proteomes" id="UP000295367"/>
    </source>
</evidence>
<dbReference type="Pfam" id="PF00156">
    <property type="entry name" value="Pribosyltran"/>
    <property type="match status" value="1"/>
</dbReference>
<evidence type="ECO:0000313" key="4">
    <source>
        <dbReference type="EMBL" id="TCV84770.1"/>
    </source>
</evidence>
<proteinExistence type="inferred from homology"/>
<comment type="similarity">
    <text evidence="1">Belongs to the ComF/GntX family.</text>
</comment>
<gene>
    <name evidence="4" type="ORF">EDC63_111116</name>
</gene>
<dbReference type="PANTHER" id="PTHR47505">
    <property type="entry name" value="DNA UTILIZATION PROTEIN YHGH"/>
    <property type="match status" value="1"/>
</dbReference>
<sequence>MLDTFKNEAYHARMAEIINYSTTLSNFTLKILNNCAKFVQHIMPQNCILCGAGTQNSGLCTACHTHLPHHSTACCPICALPTFNSDICGRCLKKAPAFNNTHAAFTYQFPVDSLIHAFKYGGNLALSELLADYLITATSSQPKPDLIIPMPLHPARQRERGFNQSLEIARIISKKLHIPLAINLCTRIRETAPQASLTIKQRHGNVKGAFDCTGEQIQGSHIAIVDDVMTTGTTINELSRILRDQGAAEVSAWIVARAL</sequence>
<keyword evidence="5" id="KW-1185">Reference proteome</keyword>
<dbReference type="AlphaFoldDB" id="A0A4R3XZJ2"/>
<evidence type="ECO:0000256" key="1">
    <source>
        <dbReference type="ARBA" id="ARBA00008007"/>
    </source>
</evidence>
<name>A0A4R3XZJ2_9PROT</name>
<dbReference type="InterPro" id="IPR029057">
    <property type="entry name" value="PRTase-like"/>
</dbReference>
<dbReference type="Proteomes" id="UP000295367">
    <property type="component" value="Unassembled WGS sequence"/>
</dbReference>
<dbReference type="CDD" id="cd06223">
    <property type="entry name" value="PRTases_typeI"/>
    <property type="match status" value="1"/>
</dbReference>
<comment type="caution">
    <text evidence="4">The sequence shown here is derived from an EMBL/GenBank/DDBJ whole genome shotgun (WGS) entry which is preliminary data.</text>
</comment>
<dbReference type="PANTHER" id="PTHR47505:SF1">
    <property type="entry name" value="DNA UTILIZATION PROTEIN YHGH"/>
    <property type="match status" value="1"/>
</dbReference>
<protein>
    <submittedName>
        <fullName evidence="4">ComF family protein</fullName>
    </submittedName>
</protein>
<dbReference type="InterPro" id="IPR051910">
    <property type="entry name" value="ComF/GntX_DNA_util-trans"/>
</dbReference>
<dbReference type="EMBL" id="SMCO01000011">
    <property type="protein sequence ID" value="TCV84770.1"/>
    <property type="molecule type" value="Genomic_DNA"/>
</dbReference>